<proteinExistence type="predicted"/>
<dbReference type="Gene3D" id="3.20.20.120">
    <property type="entry name" value="Enolase-like C-terminal domain"/>
    <property type="match status" value="1"/>
</dbReference>
<accession>A0A934R0B6</accession>
<dbReference type="InterPro" id="IPR036849">
    <property type="entry name" value="Enolase-like_C_sf"/>
</dbReference>
<dbReference type="SUPFAM" id="SSF51604">
    <property type="entry name" value="Enolase C-terminal domain-like"/>
    <property type="match status" value="1"/>
</dbReference>
<keyword evidence="3" id="KW-1185">Reference proteome</keyword>
<feature type="domain" description="Enolase C-terminal" evidence="1">
    <location>
        <begin position="2"/>
        <end position="73"/>
    </location>
</feature>
<dbReference type="AlphaFoldDB" id="A0A934R0B6"/>
<evidence type="ECO:0000259" key="1">
    <source>
        <dbReference type="Pfam" id="PF13378"/>
    </source>
</evidence>
<organism evidence="2 3">
    <name type="scientific">Prauserella cavernicola</name>
    <dbReference type="NCBI Taxonomy" id="2800127"/>
    <lineage>
        <taxon>Bacteria</taxon>
        <taxon>Bacillati</taxon>
        <taxon>Actinomycetota</taxon>
        <taxon>Actinomycetes</taxon>
        <taxon>Pseudonocardiales</taxon>
        <taxon>Pseudonocardiaceae</taxon>
        <taxon>Prauserella</taxon>
    </lineage>
</organism>
<gene>
    <name evidence="2" type="ORF">JHE00_34775</name>
</gene>
<comment type="caution">
    <text evidence="2">The sequence shown here is derived from an EMBL/GenBank/DDBJ whole genome shotgun (WGS) entry which is preliminary data.</text>
</comment>
<dbReference type="Proteomes" id="UP000635245">
    <property type="component" value="Unassembled WGS sequence"/>
</dbReference>
<dbReference type="InterPro" id="IPR029065">
    <property type="entry name" value="Enolase_C-like"/>
</dbReference>
<sequence length="96" mass="10008">SLRHPSDIATFVKLEALDVAIAKVQRSGGLTLSLRLCSLAEDCGERLMGSGLTDSDLGLASSLHLFAAFGIDTPVDLNGRQFVDSVYASGVEVKGG</sequence>
<feature type="non-terminal residue" evidence="2">
    <location>
        <position position="1"/>
    </location>
</feature>
<dbReference type="EMBL" id="JAENJH010000076">
    <property type="protein sequence ID" value="MBK1789515.1"/>
    <property type="molecule type" value="Genomic_DNA"/>
</dbReference>
<reference evidence="2" key="1">
    <citation type="submission" date="2020-12" db="EMBL/GenBank/DDBJ databases">
        <title>Prauserella sp. ASG 168, a novel actinomycete isolated from cave rock.</title>
        <authorList>
            <person name="Suriyachadkun C."/>
        </authorList>
    </citation>
    <scope>NUCLEOTIDE SEQUENCE</scope>
    <source>
        <strain evidence="2">ASG 168</strain>
    </source>
</reference>
<feature type="non-terminal residue" evidence="2">
    <location>
        <position position="96"/>
    </location>
</feature>
<name>A0A934R0B6_9PSEU</name>
<dbReference type="Pfam" id="PF13378">
    <property type="entry name" value="MR_MLE_C"/>
    <property type="match status" value="1"/>
</dbReference>
<evidence type="ECO:0000313" key="2">
    <source>
        <dbReference type="EMBL" id="MBK1789515.1"/>
    </source>
</evidence>
<protein>
    <submittedName>
        <fullName evidence="2">Mandelate racemase</fullName>
    </submittedName>
</protein>
<evidence type="ECO:0000313" key="3">
    <source>
        <dbReference type="Proteomes" id="UP000635245"/>
    </source>
</evidence>